<dbReference type="GO" id="GO:0015271">
    <property type="term" value="F:outward rectifier potassium channel activity"/>
    <property type="evidence" value="ECO:0007669"/>
    <property type="project" value="TreeGrafter"/>
</dbReference>
<keyword evidence="3" id="KW-1003">Cell membrane</keyword>
<dbReference type="FunFam" id="3.40.50.720:FF:000011">
    <property type="entry name" value="Potassium channel subfamily T member 1"/>
    <property type="match status" value="1"/>
</dbReference>
<evidence type="ECO:0000313" key="16">
    <source>
        <dbReference type="EMBL" id="KAG7460263.1"/>
    </source>
</evidence>
<keyword evidence="17" id="KW-1185">Reference proteome</keyword>
<dbReference type="Gene3D" id="3.40.50.720">
    <property type="entry name" value="NAD(P)-binding Rossmann-like Domain"/>
    <property type="match status" value="2"/>
</dbReference>
<dbReference type="InterPro" id="IPR047871">
    <property type="entry name" value="K_chnl_Slo-like"/>
</dbReference>
<dbReference type="GO" id="GO:0005886">
    <property type="term" value="C:plasma membrane"/>
    <property type="evidence" value="ECO:0007669"/>
    <property type="project" value="UniProtKB-SubCell"/>
</dbReference>
<evidence type="ECO:0000256" key="11">
    <source>
        <dbReference type="ARBA" id="ARBA00023303"/>
    </source>
</evidence>
<dbReference type="OrthoDB" id="257992at2759"/>
<feature type="transmembrane region" description="Helical" evidence="14">
    <location>
        <begin position="186"/>
        <end position="208"/>
    </location>
</feature>
<keyword evidence="5 14" id="KW-0812">Transmembrane</keyword>
<dbReference type="SUPFAM" id="SSF81324">
    <property type="entry name" value="Voltage-gated potassium channels"/>
    <property type="match status" value="1"/>
</dbReference>
<feature type="domain" description="RCK N-terminal" evidence="15">
    <location>
        <begin position="383"/>
        <end position="519"/>
    </location>
</feature>
<evidence type="ECO:0000256" key="9">
    <source>
        <dbReference type="ARBA" id="ARBA00023065"/>
    </source>
</evidence>
<reference evidence="16" key="1">
    <citation type="submission" date="2021-01" db="EMBL/GenBank/DDBJ databases">
        <authorList>
            <person name="Zahm M."/>
            <person name="Roques C."/>
            <person name="Cabau C."/>
            <person name="Klopp C."/>
            <person name="Donnadieu C."/>
            <person name="Jouanno E."/>
            <person name="Lampietro C."/>
            <person name="Louis A."/>
            <person name="Herpin A."/>
            <person name="Echchiki A."/>
            <person name="Berthelot C."/>
            <person name="Parey E."/>
            <person name="Roest-Crollius H."/>
            <person name="Braasch I."/>
            <person name="Postlethwait J."/>
            <person name="Bobe J."/>
            <person name="Montfort J."/>
            <person name="Bouchez O."/>
            <person name="Begum T."/>
            <person name="Mejri S."/>
            <person name="Adams A."/>
            <person name="Chen W.-J."/>
            <person name="Guiguen Y."/>
        </authorList>
    </citation>
    <scope>NUCLEOTIDE SEQUENCE</scope>
    <source>
        <strain evidence="16">YG-15Mar2019-1</strain>
        <tissue evidence="16">Brain</tissue>
    </source>
</reference>
<evidence type="ECO:0000256" key="10">
    <source>
        <dbReference type="ARBA" id="ARBA00023136"/>
    </source>
</evidence>
<dbReference type="Gene3D" id="1.10.287.70">
    <property type="match status" value="1"/>
</dbReference>
<feature type="region of interest" description="Disordered" evidence="13">
    <location>
        <begin position="1134"/>
        <end position="1191"/>
    </location>
</feature>
<evidence type="ECO:0000256" key="5">
    <source>
        <dbReference type="ARBA" id="ARBA00022692"/>
    </source>
</evidence>
<evidence type="ECO:0000256" key="8">
    <source>
        <dbReference type="ARBA" id="ARBA00022989"/>
    </source>
</evidence>
<dbReference type="PANTHER" id="PTHR10027:SF35">
    <property type="entry name" value="POTASSIUM CHANNEL SUBFAMILY T MEMBER 2-LIKE"/>
    <property type="match status" value="1"/>
</dbReference>
<dbReference type="PROSITE" id="PS51201">
    <property type="entry name" value="RCK_N"/>
    <property type="match status" value="2"/>
</dbReference>
<keyword evidence="8 14" id="KW-1133">Transmembrane helix</keyword>
<feature type="transmembrane region" description="Helical" evidence="14">
    <location>
        <begin position="341"/>
        <end position="366"/>
    </location>
</feature>
<evidence type="ECO:0000256" key="13">
    <source>
        <dbReference type="SAM" id="MobiDB-lite"/>
    </source>
</evidence>
<keyword evidence="6" id="KW-0631">Potassium channel</keyword>
<feature type="transmembrane region" description="Helical" evidence="14">
    <location>
        <begin position="316"/>
        <end position="334"/>
    </location>
</feature>
<keyword evidence="11" id="KW-0407">Ion channel</keyword>
<dbReference type="Pfam" id="PF03493">
    <property type="entry name" value="BK_channel_a"/>
    <property type="match status" value="1"/>
</dbReference>
<comment type="catalytic activity">
    <reaction evidence="12">
        <text>K(+)(in) = K(+)(out)</text>
        <dbReference type="Rhea" id="RHEA:29463"/>
        <dbReference type="ChEBI" id="CHEBI:29103"/>
    </reaction>
</comment>
<dbReference type="Pfam" id="PF22614">
    <property type="entry name" value="Slo-like_RCK"/>
    <property type="match status" value="2"/>
</dbReference>
<name>A0A9D3PJ31_MEGAT</name>
<dbReference type="InterPro" id="IPR003929">
    <property type="entry name" value="K_chnl_BK_asu"/>
</dbReference>
<dbReference type="InterPro" id="IPR003148">
    <property type="entry name" value="RCK_N"/>
</dbReference>
<sequence>MKENYTAATRTRRLLSAAQQHAFEINTTKEENTGKHGHRETSIYICFSSLLLICLVSLPLLCTEDAVMVELEKEVLPLPPRYRFRDLLLGDWQADDRVQVEFYVNENTFKERLKLFFIKNQRSSLRVRLFNFSLKLLSCLLYMIRVLLDDPREGRGGCWGCPKQNSSGQLRSQFDWSLIIWVNRPLPLWVLQVLVAFISFSETMLLVYLSYKGNIWEQVLRIPFILEMISAVPFVITVLVPSLRNLFIPVFLNCWLAKHALENMINDLHRAIQRTHSAMFNQVLILICTLVCLMFTCICGIQHLERAGNNLTLFDSLYFCVVTFSTVGFGDVTPQIWPSQLLVVIMICVALIVLPIQFEQLAFLWMERQKSGGNYSRYRAQTEKHVVLCVSSLKIDLLMDFLNEFYAHPRLQDYYVVILCPAEMDIQVRRVLHIPLWAQRVIYLQGSALKDQDLMRAKMDDAEACFILSNRFELDRIAADHQTILRAWAVKDFAPNCPLYVQILKPESKFHVKFADHVVCEEEFKYAMLALNCVCPATSTLITLLIHTSRGQTAPPEAFRPGSAAFQPLGREGGASSADQWQRTYRRCSANEVHHIRLEESKFFGEYQGKSFTFASFHAHKKYGVCLIGVRRLDTANILLNPGPCHIMGASDTCFYINISKEENSAFVRGQQGSLRGPGRGAAGSMPQTIYHGLTRLPVHSIIASMGTVAMDLPDSSDSSPDSTGGGAGGTVGVENGGGAEARGGNTLALPVMADSAKERRNSIAPVLELVDGVNSHTFDLLADQSEDEGGEEGGDTGHTDHWWSGHCEWVKGYPLNSPYIGSSPTLCHLLQEKLSFCCLRLDKACHHVPYEDARSYGFKNKLIIVSAESAGNGLYNFIVPLRAYYRPRKELNPIVLLLENPPEAHFLEAISWFPMVFYTVGSIDNLDILLRCGVTSAHTMVVVDKESSMIAEEDYMADAKTIVNVQTLYRLFPALSIITELTHPANMRFMQFKVKDHYSLALSKLEKKEREKGSNLVFMFRLPFAAGKVFSVSMLDTLLYQSFVKDYMISITRLLLGLDSTPGSGFLCTMKITEEDLWIRTYGRLYQKLCSSTGDIPIGIYRTESHMVPVSESQVSINVEDYEDTRETRAPLLFRAGPHRNSTSSEPLSSSSSEHPLLRRKSMQWARRLSRKGGRGPGGAKGPGSAAERISQQRLTLFRRSERQELNALVRTRMKHLGLSPSGYNGVTDQGNTLSYILINPSPDTRLELHDVVYLVRPDPLSLVSGGGVGQKPSGGLRFDTHL</sequence>
<feature type="region of interest" description="Disordered" evidence="13">
    <location>
        <begin position="712"/>
        <end position="745"/>
    </location>
</feature>
<dbReference type="EMBL" id="JAFDVH010000019">
    <property type="protein sequence ID" value="KAG7460263.1"/>
    <property type="molecule type" value="Genomic_DNA"/>
</dbReference>
<evidence type="ECO:0000256" key="14">
    <source>
        <dbReference type="SAM" id="Phobius"/>
    </source>
</evidence>
<dbReference type="Pfam" id="PF07885">
    <property type="entry name" value="Ion_trans_2"/>
    <property type="match status" value="1"/>
</dbReference>
<organism evidence="16 17">
    <name type="scientific">Megalops atlanticus</name>
    <name type="common">Tarpon</name>
    <name type="synonym">Clupea gigantea</name>
    <dbReference type="NCBI Taxonomy" id="7932"/>
    <lineage>
        <taxon>Eukaryota</taxon>
        <taxon>Metazoa</taxon>
        <taxon>Chordata</taxon>
        <taxon>Craniata</taxon>
        <taxon>Vertebrata</taxon>
        <taxon>Euteleostomi</taxon>
        <taxon>Actinopterygii</taxon>
        <taxon>Neopterygii</taxon>
        <taxon>Teleostei</taxon>
        <taxon>Elopiformes</taxon>
        <taxon>Megalopidae</taxon>
        <taxon>Megalops</taxon>
    </lineage>
</organism>
<evidence type="ECO:0000259" key="15">
    <source>
        <dbReference type="PROSITE" id="PS51201"/>
    </source>
</evidence>
<dbReference type="GO" id="GO:0005228">
    <property type="term" value="F:intracellular sodium-activated potassium channel activity"/>
    <property type="evidence" value="ECO:0007669"/>
    <property type="project" value="TreeGrafter"/>
</dbReference>
<accession>A0A9D3PJ31</accession>
<dbReference type="PANTHER" id="PTHR10027">
    <property type="entry name" value="CALCIUM-ACTIVATED POTASSIUM CHANNEL ALPHA CHAIN"/>
    <property type="match status" value="1"/>
</dbReference>
<protein>
    <recommendedName>
        <fullName evidence="15">RCK N-terminal domain-containing protein</fullName>
    </recommendedName>
</protein>
<keyword evidence="9" id="KW-0406">Ion transport</keyword>
<feature type="transmembrane region" description="Helical" evidence="14">
    <location>
        <begin position="129"/>
        <end position="148"/>
    </location>
</feature>
<feature type="domain" description="RCK N-terminal" evidence="15">
    <location>
        <begin position="861"/>
        <end position="1001"/>
    </location>
</feature>
<keyword evidence="7" id="KW-0630">Potassium</keyword>
<feature type="transmembrane region" description="Helical" evidence="14">
    <location>
        <begin position="283"/>
        <end position="304"/>
    </location>
</feature>
<feature type="compositionally biased region" description="Basic residues" evidence="13">
    <location>
        <begin position="1159"/>
        <end position="1175"/>
    </location>
</feature>
<evidence type="ECO:0000256" key="12">
    <source>
        <dbReference type="ARBA" id="ARBA00034430"/>
    </source>
</evidence>
<dbReference type="InterPro" id="IPR013099">
    <property type="entry name" value="K_chnl_dom"/>
</dbReference>
<dbReference type="InterPro" id="IPR036291">
    <property type="entry name" value="NAD(P)-bd_dom_sf"/>
</dbReference>
<comment type="subcellular location">
    <subcellularLocation>
        <location evidence="1">Cell membrane</location>
        <topology evidence="1">Multi-pass membrane protein</topology>
    </subcellularLocation>
</comment>
<evidence type="ECO:0000313" key="17">
    <source>
        <dbReference type="Proteomes" id="UP001046870"/>
    </source>
</evidence>
<dbReference type="FunFam" id="1.10.287.70:FF:000069">
    <property type="entry name" value="Potassium sodium-activated channel subfamily T member 1"/>
    <property type="match status" value="1"/>
</dbReference>
<evidence type="ECO:0000256" key="4">
    <source>
        <dbReference type="ARBA" id="ARBA00022538"/>
    </source>
</evidence>
<feature type="compositionally biased region" description="Gly residues" evidence="13">
    <location>
        <begin position="724"/>
        <end position="742"/>
    </location>
</feature>
<dbReference type="Proteomes" id="UP001046870">
    <property type="component" value="Chromosome 19"/>
</dbReference>
<evidence type="ECO:0000256" key="7">
    <source>
        <dbReference type="ARBA" id="ARBA00022958"/>
    </source>
</evidence>
<feature type="compositionally biased region" description="Low complexity" evidence="13">
    <location>
        <begin position="1143"/>
        <end position="1156"/>
    </location>
</feature>
<keyword evidence="2" id="KW-0813">Transport</keyword>
<dbReference type="SUPFAM" id="SSF51735">
    <property type="entry name" value="NAD(P)-binding Rossmann-fold domains"/>
    <property type="match status" value="1"/>
</dbReference>
<keyword evidence="4" id="KW-0633">Potassium transport</keyword>
<evidence type="ECO:0000256" key="2">
    <source>
        <dbReference type="ARBA" id="ARBA00022448"/>
    </source>
</evidence>
<gene>
    <name evidence="16" type="ORF">MATL_G00219610</name>
</gene>
<dbReference type="FunFam" id="3.40.50.720:FF:000034">
    <property type="entry name" value="Potassium channel subfamily T member 1"/>
    <property type="match status" value="1"/>
</dbReference>
<keyword evidence="10 14" id="KW-0472">Membrane</keyword>
<evidence type="ECO:0000256" key="3">
    <source>
        <dbReference type="ARBA" id="ARBA00022475"/>
    </source>
</evidence>
<proteinExistence type="predicted"/>
<evidence type="ECO:0000256" key="6">
    <source>
        <dbReference type="ARBA" id="ARBA00022826"/>
    </source>
</evidence>
<feature type="compositionally biased region" description="Low complexity" evidence="13">
    <location>
        <begin position="714"/>
        <end position="723"/>
    </location>
</feature>
<comment type="caution">
    <text evidence="16">The sequence shown here is derived from an EMBL/GenBank/DDBJ whole genome shotgun (WGS) entry which is preliminary data.</text>
</comment>
<evidence type="ECO:0000256" key="1">
    <source>
        <dbReference type="ARBA" id="ARBA00004651"/>
    </source>
</evidence>